<evidence type="ECO:0000256" key="4">
    <source>
        <dbReference type="PIRSR" id="PIRSR602129-50"/>
    </source>
</evidence>
<feature type="modified residue" description="N6-(pyridoxal phosphate)lysine" evidence="4">
    <location>
        <position position="388"/>
    </location>
</feature>
<dbReference type="InterPro" id="IPR050477">
    <property type="entry name" value="GrpII_AminoAcid_Decarb"/>
</dbReference>
<comment type="caution">
    <text evidence="6">The sequence shown here is derived from an EMBL/GenBank/DDBJ whole genome shotgun (WGS) entry which is preliminary data.</text>
</comment>
<dbReference type="InterPro" id="IPR015424">
    <property type="entry name" value="PyrdxlP-dep_Trfase"/>
</dbReference>
<accession>A0ABD5Y727</accession>
<feature type="domain" description="L-tyrosine decarboxylase C-terminal" evidence="5">
    <location>
        <begin position="469"/>
        <end position="610"/>
    </location>
</feature>
<dbReference type="GeneID" id="78822465"/>
<dbReference type="Proteomes" id="UP001596432">
    <property type="component" value="Unassembled WGS sequence"/>
</dbReference>
<evidence type="ECO:0000313" key="7">
    <source>
        <dbReference type="Proteomes" id="UP001596432"/>
    </source>
</evidence>
<dbReference type="InterPro" id="IPR015421">
    <property type="entry name" value="PyrdxlP-dep_Trfase_major"/>
</dbReference>
<dbReference type="Pfam" id="PF21391">
    <property type="entry name" value="tyr_de_CO2_C"/>
    <property type="match status" value="1"/>
</dbReference>
<dbReference type="AlphaFoldDB" id="A0ABD5Y727"/>
<dbReference type="PROSITE" id="PS00392">
    <property type="entry name" value="DDC_GAD_HDC_YDC"/>
    <property type="match status" value="1"/>
</dbReference>
<name>A0ABD5Y727_9EURY</name>
<dbReference type="EMBL" id="JBHTAS010000001">
    <property type="protein sequence ID" value="MFC7142131.1"/>
    <property type="molecule type" value="Genomic_DNA"/>
</dbReference>
<evidence type="ECO:0000256" key="2">
    <source>
        <dbReference type="ARBA" id="ARBA00022898"/>
    </source>
</evidence>
<dbReference type="InterPro" id="IPR049373">
    <property type="entry name" value="TyrDC_C"/>
</dbReference>
<organism evidence="6 7">
    <name type="scientific">Halosimplex aquaticum</name>
    <dbReference type="NCBI Taxonomy" id="3026162"/>
    <lineage>
        <taxon>Archaea</taxon>
        <taxon>Methanobacteriati</taxon>
        <taxon>Methanobacteriota</taxon>
        <taxon>Stenosarchaea group</taxon>
        <taxon>Halobacteria</taxon>
        <taxon>Halobacteriales</taxon>
        <taxon>Haloarculaceae</taxon>
        <taxon>Halosimplex</taxon>
    </lineage>
</organism>
<protein>
    <submittedName>
        <fullName evidence="6">Pyridoxal phosphate-dependent decarboxylase family protein</fullName>
    </submittedName>
</protein>
<dbReference type="InterPro" id="IPR002129">
    <property type="entry name" value="PyrdxlP-dep_de-COase"/>
</dbReference>
<evidence type="ECO:0000259" key="5">
    <source>
        <dbReference type="Pfam" id="PF21391"/>
    </source>
</evidence>
<keyword evidence="2 4" id="KW-0663">Pyridoxal phosphate</keyword>
<dbReference type="RefSeq" id="WP_274323205.1">
    <property type="nucleotide sequence ID" value="NZ_CP118158.1"/>
</dbReference>
<keyword evidence="3" id="KW-0456">Lyase</keyword>
<dbReference type="InterPro" id="IPR021115">
    <property type="entry name" value="Pyridoxal-P_BS"/>
</dbReference>
<dbReference type="GO" id="GO:0016829">
    <property type="term" value="F:lyase activity"/>
    <property type="evidence" value="ECO:0007669"/>
    <property type="project" value="UniProtKB-KW"/>
</dbReference>
<proteinExistence type="predicted"/>
<evidence type="ECO:0000313" key="6">
    <source>
        <dbReference type="EMBL" id="MFC7142131.1"/>
    </source>
</evidence>
<evidence type="ECO:0000256" key="3">
    <source>
        <dbReference type="ARBA" id="ARBA00023239"/>
    </source>
</evidence>
<keyword evidence="7" id="KW-1185">Reference proteome</keyword>
<gene>
    <name evidence="6" type="ORF">ACFQMA_20125</name>
</gene>
<dbReference type="PANTHER" id="PTHR42735:SF4">
    <property type="entry name" value="PYRIDOXAL PHOSPHATE-DEPENDENT DECARBOXYLASE FAMILY PROTEIN"/>
    <property type="match status" value="1"/>
</dbReference>
<dbReference type="PANTHER" id="PTHR42735">
    <property type="match status" value="1"/>
</dbReference>
<dbReference type="Pfam" id="PF00282">
    <property type="entry name" value="Pyridoxal_deC"/>
    <property type="match status" value="1"/>
</dbReference>
<dbReference type="SUPFAM" id="SSF53383">
    <property type="entry name" value="PLP-dependent transferases"/>
    <property type="match status" value="1"/>
</dbReference>
<dbReference type="Gene3D" id="3.40.640.10">
    <property type="entry name" value="Type I PLP-dependent aspartate aminotransferase-like (Major domain)"/>
    <property type="match status" value="1"/>
</dbReference>
<comment type="cofactor">
    <cofactor evidence="1 4">
        <name>pyridoxal 5'-phosphate</name>
        <dbReference type="ChEBI" id="CHEBI:597326"/>
    </cofactor>
</comment>
<reference evidence="6 7" key="1">
    <citation type="journal article" date="2019" name="Int. J. Syst. Evol. Microbiol.">
        <title>The Global Catalogue of Microorganisms (GCM) 10K type strain sequencing project: providing services to taxonomists for standard genome sequencing and annotation.</title>
        <authorList>
            <consortium name="The Broad Institute Genomics Platform"/>
            <consortium name="The Broad Institute Genome Sequencing Center for Infectious Disease"/>
            <person name="Wu L."/>
            <person name="Ma J."/>
        </authorList>
    </citation>
    <scope>NUCLEOTIDE SEQUENCE [LARGE SCALE GENOMIC DNA]</scope>
    <source>
        <strain evidence="6 7">XZYJT29</strain>
    </source>
</reference>
<evidence type="ECO:0000256" key="1">
    <source>
        <dbReference type="ARBA" id="ARBA00001933"/>
    </source>
</evidence>
<sequence length="617" mass="68763">MEPVDVADLFLGPKSENRRYFKETLEFLMDEHIHWRRDFHPEDPRIVRQYDERNAVRRETLDRTTEVLLDLSSRLKASSMPWFSPRYLGHMNADTLMAANLAYMATILYNPNNVAYESAPATTELELEVGEQFAGLFGYDPERAWGHITADGTVANYEGLWIARNLASVPLAVREVEPDLLDTDEEWELLNLPTDRILDLLSAARDAGVLDAVRRHSARGTGTEPGSLGKVLVPMSRHYSLAKAVDLLGIGQDHLIPVEVDEEYRMDVDRLAETIDGLVAEETPVLAVIPSAGSTEEGAVDPIHEIADLRADYEDRGVSFSLHVDAAYGGYARASFVEDREFAEIDRVREVLDELDVVDRETDWPPEHVYEAYRAFSRADSITVDPHKMGFVPYAAGGFVVRDERALDTISYSAPYILEESAEMPDRLGSYILEGSKPGATAAAVWAANRVVPLSLEGYGQLVGRGVEGAHRFFHSLESTDEIAVGDRRVAVQPVTRPDLNIVDFAFNEVGNERLDAMNDLNEGLYERCSYRNGPVYTKDFVTSKTTLDAEAYGDVPGAFAAELGIPEDAWNEVGSVTVLRSCVLTPYLAYDTTYGEYWETFMGAMREHLADILGAE</sequence>